<dbReference type="PANTHER" id="PTHR34980:SF2">
    <property type="entry name" value="INNER MEMBRANE PROTEIN YHAH-RELATED"/>
    <property type="match status" value="1"/>
</dbReference>
<evidence type="ECO:0000256" key="1">
    <source>
        <dbReference type="SAM" id="Phobius"/>
    </source>
</evidence>
<keyword evidence="1" id="KW-1133">Transmembrane helix</keyword>
<keyword evidence="1" id="KW-0812">Transmembrane</keyword>
<keyword evidence="3" id="KW-1185">Reference proteome</keyword>
<feature type="transmembrane region" description="Helical" evidence="1">
    <location>
        <begin position="102"/>
        <end position="124"/>
    </location>
</feature>
<accession>A0A947GED8</accession>
<keyword evidence="1" id="KW-0472">Membrane</keyword>
<dbReference type="GO" id="GO:0005886">
    <property type="term" value="C:plasma membrane"/>
    <property type="evidence" value="ECO:0007669"/>
    <property type="project" value="TreeGrafter"/>
</dbReference>
<feature type="transmembrane region" description="Helical" evidence="1">
    <location>
        <begin position="47"/>
        <end position="67"/>
    </location>
</feature>
<sequence>MFEYFFGLDGRLGRAQFWKRNFQLMILLFLGVVVLVPLTRLMGRNPFLLALLALFPLIAIAGTGSLIVRRLHDHGRPTWLALPYLVVSLAGLVPSPPGRTQAQLMAMGLITLASVILFVHLYCLRGTRGPNRYGPDPRG</sequence>
<evidence type="ECO:0000313" key="2">
    <source>
        <dbReference type="EMBL" id="MBT9291306.1"/>
    </source>
</evidence>
<comment type="caution">
    <text evidence="2">The sequence shown here is derived from an EMBL/GenBank/DDBJ whole genome shotgun (WGS) entry which is preliminary data.</text>
</comment>
<evidence type="ECO:0000313" key="3">
    <source>
        <dbReference type="Proteomes" id="UP000766595"/>
    </source>
</evidence>
<dbReference type="Pfam" id="PF05656">
    <property type="entry name" value="DUF805"/>
    <property type="match status" value="1"/>
</dbReference>
<protein>
    <submittedName>
        <fullName evidence="2">DUF805 domain-containing protein</fullName>
    </submittedName>
</protein>
<dbReference type="InterPro" id="IPR008523">
    <property type="entry name" value="DUF805"/>
</dbReference>
<name>A0A947GED8_9HYPH</name>
<feature type="transmembrane region" description="Helical" evidence="1">
    <location>
        <begin position="21"/>
        <end position="41"/>
    </location>
</feature>
<proteinExistence type="predicted"/>
<dbReference type="RefSeq" id="WP_261969865.1">
    <property type="nucleotide sequence ID" value="NZ_JAHHZF010000008.1"/>
</dbReference>
<dbReference type="AlphaFoldDB" id="A0A947GED8"/>
<dbReference type="PANTHER" id="PTHR34980">
    <property type="entry name" value="INNER MEMBRANE PROTEIN-RELATED-RELATED"/>
    <property type="match status" value="1"/>
</dbReference>
<feature type="transmembrane region" description="Helical" evidence="1">
    <location>
        <begin position="79"/>
        <end position="96"/>
    </location>
</feature>
<dbReference type="Proteomes" id="UP000766595">
    <property type="component" value="Unassembled WGS sequence"/>
</dbReference>
<gene>
    <name evidence="2" type="ORF">KL771_17700</name>
</gene>
<reference evidence="2 3" key="1">
    <citation type="submission" date="2021-06" db="EMBL/GenBank/DDBJ databases">
        <authorList>
            <person name="Grouzdev D.S."/>
            <person name="Koziaeva V."/>
        </authorList>
    </citation>
    <scope>NUCLEOTIDE SEQUENCE [LARGE SCALE GENOMIC DNA]</scope>
    <source>
        <strain evidence="2 3">22</strain>
    </source>
</reference>
<organism evidence="2 3">
    <name type="scientific">Prosthecodimorpha staleyi</name>
    <dbReference type="NCBI Taxonomy" id="2840188"/>
    <lineage>
        <taxon>Bacteria</taxon>
        <taxon>Pseudomonadati</taxon>
        <taxon>Pseudomonadota</taxon>
        <taxon>Alphaproteobacteria</taxon>
        <taxon>Hyphomicrobiales</taxon>
        <taxon>Ancalomicrobiaceae</taxon>
        <taxon>Prosthecodimorpha</taxon>
    </lineage>
</organism>
<dbReference type="EMBL" id="JAHHZF010000008">
    <property type="protein sequence ID" value="MBT9291306.1"/>
    <property type="molecule type" value="Genomic_DNA"/>
</dbReference>